<organism evidence="2 3">
    <name type="scientific">Roseovarius aquimarinus</name>
    <dbReference type="NCBI Taxonomy" id="1229156"/>
    <lineage>
        <taxon>Bacteria</taxon>
        <taxon>Pseudomonadati</taxon>
        <taxon>Pseudomonadota</taxon>
        <taxon>Alphaproteobacteria</taxon>
        <taxon>Rhodobacterales</taxon>
        <taxon>Roseobacteraceae</taxon>
        <taxon>Roseovarius</taxon>
    </lineage>
</organism>
<dbReference type="Proteomes" id="UP001607157">
    <property type="component" value="Unassembled WGS sequence"/>
</dbReference>
<dbReference type="InterPro" id="IPR029069">
    <property type="entry name" value="HotDog_dom_sf"/>
</dbReference>
<dbReference type="EMBL" id="JBIHMM010000002">
    <property type="protein sequence ID" value="MFH0253914.1"/>
    <property type="molecule type" value="Genomic_DNA"/>
</dbReference>
<evidence type="ECO:0000259" key="1">
    <source>
        <dbReference type="Pfam" id="PF13452"/>
    </source>
</evidence>
<proteinExistence type="predicted"/>
<dbReference type="Pfam" id="PF13452">
    <property type="entry name" value="FAS1_DH_region"/>
    <property type="match status" value="1"/>
</dbReference>
<protein>
    <submittedName>
        <fullName evidence="2">MaoC family dehydratase N-terminal domain-containing protein</fullName>
    </submittedName>
</protein>
<reference evidence="2 3" key="1">
    <citation type="submission" date="2024-10" db="EMBL/GenBank/DDBJ databases">
        <authorList>
            <person name="Yang X.-N."/>
        </authorList>
    </citation>
    <scope>NUCLEOTIDE SEQUENCE [LARGE SCALE GENOMIC DNA]</scope>
    <source>
        <strain evidence="2 3">CAU 1059</strain>
    </source>
</reference>
<gene>
    <name evidence="2" type="ORF">ACGRVM_08410</name>
</gene>
<dbReference type="InterPro" id="IPR039569">
    <property type="entry name" value="FAS1-like_DH_region"/>
</dbReference>
<name>A0ABW7I6U8_9RHOB</name>
<evidence type="ECO:0000313" key="3">
    <source>
        <dbReference type="Proteomes" id="UP001607157"/>
    </source>
</evidence>
<comment type="caution">
    <text evidence="2">The sequence shown here is derived from an EMBL/GenBank/DDBJ whole genome shotgun (WGS) entry which is preliminary data.</text>
</comment>
<dbReference type="InterPro" id="IPR052741">
    <property type="entry name" value="Mitochondrial_HTD2"/>
</dbReference>
<dbReference type="RefSeq" id="WP_377170907.1">
    <property type="nucleotide sequence ID" value="NZ_JBHTJC010000002.1"/>
</dbReference>
<dbReference type="PANTHER" id="PTHR28152">
    <property type="entry name" value="HYDROXYACYL-THIOESTER DEHYDRATASE TYPE 2, MITOCHONDRIAL"/>
    <property type="match status" value="1"/>
</dbReference>
<sequence length="274" mass="30161">MSDFSDWIGREITRRDTLTPRLMAGFRAALGGTLAPLDMPPGAEFLLCPDICPPAQLGRDGHPRTGLYLPDLPLPRRMWAGGRITRHAPLVEGAEITRHSTIENVAFKTGRSGRLGFVTLRHLYAIDGETCVTERQDIVYREDPALDAPAPVLPQAEDWPDAEGQDIATTPTLLFRYSALTFNGHRIHYDADYARETEGYAGLVVHGPLQAIWMQNLAARLIGRAPQDFEYRGTAPLICGEPARVEARPDGEGYALRVRRLADNAITMQGHAGA</sequence>
<accession>A0ABW7I6U8</accession>
<evidence type="ECO:0000313" key="2">
    <source>
        <dbReference type="EMBL" id="MFH0253914.1"/>
    </source>
</evidence>
<keyword evidence="3" id="KW-1185">Reference proteome</keyword>
<dbReference type="PANTHER" id="PTHR28152:SF1">
    <property type="entry name" value="HYDROXYACYL-THIOESTER DEHYDRATASE TYPE 2, MITOCHONDRIAL"/>
    <property type="match status" value="1"/>
</dbReference>
<dbReference type="Gene3D" id="3.10.129.10">
    <property type="entry name" value="Hotdog Thioesterase"/>
    <property type="match status" value="1"/>
</dbReference>
<dbReference type="SUPFAM" id="SSF54637">
    <property type="entry name" value="Thioesterase/thiol ester dehydrase-isomerase"/>
    <property type="match status" value="2"/>
</dbReference>
<feature type="domain" description="FAS1-like dehydratase" evidence="1">
    <location>
        <begin position="69"/>
        <end position="131"/>
    </location>
</feature>